<dbReference type="EMBL" id="SHSV01000050">
    <property type="protein sequence ID" value="TCF42295.1"/>
    <property type="molecule type" value="Genomic_DNA"/>
</dbReference>
<keyword evidence="2" id="KW-0815">Transposition</keyword>
<dbReference type="PROSITE" id="PS50531">
    <property type="entry name" value="HTH_IS21"/>
    <property type="match status" value="1"/>
</dbReference>
<sequence length="497" mass="54681">MAIPMPKQQDIRRLDRQGVSRSEIARRLNVDRATVAKYADMDDMTPKPPMDRRRGSKIDPYAALVDGWLEADRMLPRKQRHTAKRVHDRLRAETGYDGEYTTTLRYVRRWREANRSGSDGYGELVWAPGVAQIDFGVAKARIAGELVDDHCLVVTFPHSNMRYVTSLPGENAECLCHGLVEVFEHIGGVPPVIVMDNATGAGRRNARGEVTLTAVFDAFLAHHRIDARFCNPYSGWEKGAVENAVGFLRRNLMVPPLEAETHAQLGRIMLDRCDALAASSRHYRRGTAIGDVFGEDRAALMPLPSTTFDPIRWESRRADKYGQIDIDSNRYLAGTALHGRTLLAAIRWDSVQITDPGTGEIVARYPRVYGRSQSTLQDPELAMPVLAAKPGSWRESSIRPDFPEDVRAWLDEADSKRLAQSLRSIGAACAAAGFGNAVAAASRAIADGPGSALDESTLVTLALRARDTDAGAITDDGPDLAGYDRFITGNGGKETER</sequence>
<dbReference type="GO" id="GO:0006310">
    <property type="term" value="P:DNA recombination"/>
    <property type="evidence" value="ECO:0007669"/>
    <property type="project" value="UniProtKB-KW"/>
</dbReference>
<gene>
    <name evidence="5" type="ORF">MCC10102_2142</name>
</gene>
<evidence type="ECO:0000313" key="5">
    <source>
        <dbReference type="EMBL" id="TCF42295.1"/>
    </source>
</evidence>
<dbReference type="Gene3D" id="1.10.10.60">
    <property type="entry name" value="Homeodomain-like"/>
    <property type="match status" value="1"/>
</dbReference>
<dbReference type="GO" id="GO:0032196">
    <property type="term" value="P:transposition"/>
    <property type="evidence" value="ECO:0007669"/>
    <property type="project" value="UniProtKB-KW"/>
</dbReference>
<keyword evidence="4" id="KW-0233">DNA recombination</keyword>
<evidence type="ECO:0000256" key="1">
    <source>
        <dbReference type="ARBA" id="ARBA00009277"/>
    </source>
</evidence>
<name>A0A4R0VHF7_BIFLL</name>
<accession>A0A4R0VHF7</accession>
<evidence type="ECO:0000256" key="2">
    <source>
        <dbReference type="ARBA" id="ARBA00022578"/>
    </source>
</evidence>
<dbReference type="Pfam" id="PF22483">
    <property type="entry name" value="Mu-transpos_C_2"/>
    <property type="match status" value="1"/>
</dbReference>
<dbReference type="GO" id="GO:0003677">
    <property type="term" value="F:DNA binding"/>
    <property type="evidence" value="ECO:0007669"/>
    <property type="project" value="UniProtKB-KW"/>
</dbReference>
<dbReference type="Proteomes" id="UP000292692">
    <property type="component" value="Unassembled WGS sequence"/>
</dbReference>
<dbReference type="GO" id="GO:0015074">
    <property type="term" value="P:DNA integration"/>
    <property type="evidence" value="ECO:0007669"/>
    <property type="project" value="InterPro"/>
</dbReference>
<dbReference type="InterPro" id="IPR012337">
    <property type="entry name" value="RNaseH-like_sf"/>
</dbReference>
<keyword evidence="3" id="KW-0238">DNA-binding</keyword>
<comment type="similarity">
    <text evidence="1">Belongs to the transposase IS21/IS408/IS1162 family.</text>
</comment>
<evidence type="ECO:0000256" key="4">
    <source>
        <dbReference type="ARBA" id="ARBA00023172"/>
    </source>
</evidence>
<dbReference type="RefSeq" id="WP_065452604.1">
    <property type="nucleotide sequence ID" value="NZ_SHPP01000001.1"/>
</dbReference>
<dbReference type="NCBIfam" id="NF033546">
    <property type="entry name" value="transpos_IS21"/>
    <property type="match status" value="1"/>
</dbReference>
<dbReference type="InterPro" id="IPR054353">
    <property type="entry name" value="IstA-like_C"/>
</dbReference>
<dbReference type="InterPro" id="IPR017894">
    <property type="entry name" value="HTH_IS21_transposase_type"/>
</dbReference>
<dbReference type="PROSITE" id="PS50994">
    <property type="entry name" value="INTEGRASE"/>
    <property type="match status" value="1"/>
</dbReference>
<dbReference type="InterPro" id="IPR001584">
    <property type="entry name" value="Integrase_cat-core"/>
</dbReference>
<dbReference type="Gene3D" id="3.30.420.10">
    <property type="entry name" value="Ribonuclease H-like superfamily/Ribonuclease H"/>
    <property type="match status" value="1"/>
</dbReference>
<dbReference type="PANTHER" id="PTHR35004">
    <property type="entry name" value="TRANSPOSASE RV3428C-RELATED"/>
    <property type="match status" value="1"/>
</dbReference>
<comment type="caution">
    <text evidence="5">The sequence shown here is derived from an EMBL/GenBank/DDBJ whole genome shotgun (WGS) entry which is preliminary data.</text>
</comment>
<organism evidence="5 6">
    <name type="scientific">Bifidobacterium longum subsp. longum</name>
    <dbReference type="NCBI Taxonomy" id="1679"/>
    <lineage>
        <taxon>Bacteria</taxon>
        <taxon>Bacillati</taxon>
        <taxon>Actinomycetota</taxon>
        <taxon>Actinomycetes</taxon>
        <taxon>Bifidobacteriales</taxon>
        <taxon>Bifidobacteriaceae</taxon>
        <taxon>Bifidobacterium</taxon>
    </lineage>
</organism>
<reference evidence="5 6" key="1">
    <citation type="journal article" date="2018" name="Sci. Rep.">
        <title>Genomic diversity and distribution of Bifidobacterium longum subsp. longum across the human lifespan.</title>
        <authorList>
            <person name="Odamaki T."/>
            <person name="Bottacini F."/>
            <person name="Kato K."/>
            <person name="Mitsuyama E."/>
            <person name="Yoshida K."/>
            <person name="Horigome A."/>
            <person name="Xiao J.Z."/>
            <person name="van Sinderen D."/>
        </authorList>
    </citation>
    <scope>NUCLEOTIDE SEQUENCE [LARGE SCALE GENOMIC DNA]</scope>
    <source>
        <strain evidence="5 6">MCC10102</strain>
    </source>
</reference>
<protein>
    <submittedName>
        <fullName evidence="5">Transposase</fullName>
    </submittedName>
</protein>
<dbReference type="SUPFAM" id="SSF53098">
    <property type="entry name" value="Ribonuclease H-like"/>
    <property type="match status" value="1"/>
</dbReference>
<dbReference type="InterPro" id="IPR036397">
    <property type="entry name" value="RNaseH_sf"/>
</dbReference>
<dbReference type="AlphaFoldDB" id="A0A4R0VHF7"/>
<proteinExistence type="inferred from homology"/>
<evidence type="ECO:0000313" key="6">
    <source>
        <dbReference type="Proteomes" id="UP000292692"/>
    </source>
</evidence>
<evidence type="ECO:0000256" key="3">
    <source>
        <dbReference type="ARBA" id="ARBA00023125"/>
    </source>
</evidence>